<reference evidence="1 2" key="1">
    <citation type="journal article" date="2016" name="Nat. Biotechnol.">
        <title>Measurement of bacterial replication rates in microbial communities.</title>
        <authorList>
            <person name="Brown C.T."/>
            <person name="Olm M.R."/>
            <person name="Thomas B.C."/>
            <person name="Banfield J.F."/>
        </authorList>
    </citation>
    <scope>NUCLEOTIDE SEQUENCE [LARGE SCALE GENOMIC DNA]</scope>
    <source>
        <strain evidence="1">46_33</strain>
    </source>
</reference>
<dbReference type="EMBL" id="MNTG01000001">
    <property type="protein sequence ID" value="OLA39549.1"/>
    <property type="molecule type" value="Genomic_DNA"/>
</dbReference>
<evidence type="ECO:0000313" key="2">
    <source>
        <dbReference type="Proteomes" id="UP000186777"/>
    </source>
</evidence>
<comment type="caution">
    <text evidence="1">The sequence shown here is derived from an EMBL/GenBank/DDBJ whole genome shotgun (WGS) entry which is preliminary data.</text>
</comment>
<dbReference type="RefSeq" id="WP_303679203.1">
    <property type="nucleotide sequence ID" value="NZ_MNTG01000001.1"/>
</dbReference>
<dbReference type="AlphaFoldDB" id="A0A1Q6RB19"/>
<sequence length="431" mass="48873">MKIRLGVISEEHNINILQEVIEEYNDYEITAFIDSDGTHTLNIIDSHQQEFDSWLVFDQINYLHIKNWGKAQKPVYYIPYRGASFYKTLCTAIYQGFKIDELSIDTIPYYDITRALDDMQINYNVINHLSDEHGALSLNGYAAFHRELFKKGITKAAVTKSCYVKSLLESEGIPAFCIMPVRVTVRNILNVILTQFRIKKLREGQIAVQVFSFNLLGDKDNFYSVDDLYSREIAISQKLISYTKNISGSLKPANEGNFYIFTTRGSLEQLTNSFTSLPELPILRDLNKSLQACGIGIGNSAREAEYNAVIALKHACADQKGSWYVVLDDKTISGPLGSAQQIDYQYASVQLEAVSKKTSLSQATLSKICHALKIYGRDELNAQELATILQILPRSARRILTCLTEHGYAEEIRSEMPETKGRPRKIYKIKL</sequence>
<name>A0A1Q6RB19_9FIRM</name>
<protein>
    <recommendedName>
        <fullName evidence="3">Transcriptional regulator</fullName>
    </recommendedName>
</protein>
<proteinExistence type="predicted"/>
<dbReference type="STRING" id="626940.BHW43_01310"/>
<evidence type="ECO:0008006" key="3">
    <source>
        <dbReference type="Google" id="ProtNLM"/>
    </source>
</evidence>
<evidence type="ECO:0000313" key="1">
    <source>
        <dbReference type="EMBL" id="OLA39549.1"/>
    </source>
</evidence>
<dbReference type="Gene3D" id="3.30.70.270">
    <property type="match status" value="1"/>
</dbReference>
<dbReference type="InterPro" id="IPR043128">
    <property type="entry name" value="Rev_trsase/Diguanyl_cyclase"/>
</dbReference>
<dbReference type="Proteomes" id="UP000186777">
    <property type="component" value="Unassembled WGS sequence"/>
</dbReference>
<organism evidence="1 2">
    <name type="scientific">Phascolarctobacterium succinatutens</name>
    <dbReference type="NCBI Taxonomy" id="626940"/>
    <lineage>
        <taxon>Bacteria</taxon>
        <taxon>Bacillati</taxon>
        <taxon>Bacillota</taxon>
        <taxon>Negativicutes</taxon>
        <taxon>Acidaminococcales</taxon>
        <taxon>Acidaminococcaceae</taxon>
        <taxon>Phascolarctobacterium</taxon>
    </lineage>
</organism>
<gene>
    <name evidence="1" type="ORF">BHW43_01310</name>
</gene>
<accession>A0A1Q6RB19</accession>